<evidence type="ECO:0000313" key="1">
    <source>
        <dbReference type="EMBL" id="JAD30763.1"/>
    </source>
</evidence>
<name>A0A0A8YZB4_ARUDO</name>
<dbReference type="EMBL" id="GBRH01267132">
    <property type="protein sequence ID" value="JAD30763.1"/>
    <property type="molecule type" value="Transcribed_RNA"/>
</dbReference>
<accession>A0A0A8YZB4</accession>
<protein>
    <submittedName>
        <fullName evidence="1">Uncharacterized protein</fullName>
    </submittedName>
</protein>
<reference evidence="1" key="2">
    <citation type="journal article" date="2015" name="Data Brief">
        <title>Shoot transcriptome of the giant reed, Arundo donax.</title>
        <authorList>
            <person name="Barrero R.A."/>
            <person name="Guerrero F.D."/>
            <person name="Moolhuijzen P."/>
            <person name="Goolsby J.A."/>
            <person name="Tidwell J."/>
            <person name="Bellgard S.E."/>
            <person name="Bellgard M.I."/>
        </authorList>
    </citation>
    <scope>NUCLEOTIDE SEQUENCE</scope>
    <source>
        <tissue evidence="1">Shoot tissue taken approximately 20 cm above the soil surface</tissue>
    </source>
</reference>
<organism evidence="1">
    <name type="scientific">Arundo donax</name>
    <name type="common">Giant reed</name>
    <name type="synonym">Donax arundinaceus</name>
    <dbReference type="NCBI Taxonomy" id="35708"/>
    <lineage>
        <taxon>Eukaryota</taxon>
        <taxon>Viridiplantae</taxon>
        <taxon>Streptophyta</taxon>
        <taxon>Embryophyta</taxon>
        <taxon>Tracheophyta</taxon>
        <taxon>Spermatophyta</taxon>
        <taxon>Magnoliopsida</taxon>
        <taxon>Liliopsida</taxon>
        <taxon>Poales</taxon>
        <taxon>Poaceae</taxon>
        <taxon>PACMAD clade</taxon>
        <taxon>Arundinoideae</taxon>
        <taxon>Arundineae</taxon>
        <taxon>Arundo</taxon>
    </lineage>
</organism>
<dbReference type="AlphaFoldDB" id="A0A0A8YZB4"/>
<sequence length="19" mass="2085">MPAIAERVPSDVRSILTTE</sequence>
<reference evidence="1" key="1">
    <citation type="submission" date="2014-09" db="EMBL/GenBank/DDBJ databases">
        <authorList>
            <person name="Magalhaes I.L.F."/>
            <person name="Oliveira U."/>
            <person name="Santos F.R."/>
            <person name="Vidigal T.H.D.A."/>
            <person name="Brescovit A.D."/>
            <person name="Santos A.J."/>
        </authorList>
    </citation>
    <scope>NUCLEOTIDE SEQUENCE</scope>
    <source>
        <tissue evidence="1">Shoot tissue taken approximately 20 cm above the soil surface</tissue>
    </source>
</reference>
<proteinExistence type="predicted"/>